<keyword evidence="6" id="KW-1015">Disulfide bond</keyword>
<dbReference type="Gene3D" id="2.70.98.30">
    <property type="entry name" value="Golgi alpha-mannosidase II, domain 4"/>
    <property type="match status" value="1"/>
</dbReference>
<dbReference type="FunFam" id="1.20.1270.50:FF:000003">
    <property type="entry name" value="Alpha-mannosidase"/>
    <property type="match status" value="1"/>
</dbReference>
<evidence type="ECO:0000259" key="8">
    <source>
        <dbReference type="SMART" id="SM00872"/>
    </source>
</evidence>
<feature type="domain" description="Glycoside hydrolase family 38 central" evidence="8">
    <location>
        <begin position="210"/>
        <end position="287"/>
    </location>
</feature>
<dbReference type="Pfam" id="PF01074">
    <property type="entry name" value="Glyco_hydro_38N"/>
    <property type="match status" value="1"/>
</dbReference>
<accession>A0A7S3JCC5</accession>
<evidence type="ECO:0000256" key="1">
    <source>
        <dbReference type="ARBA" id="ARBA00001947"/>
    </source>
</evidence>
<evidence type="ECO:0000256" key="2">
    <source>
        <dbReference type="ARBA" id="ARBA00009792"/>
    </source>
</evidence>
<organism evidence="9">
    <name type="scientific">Euplotes harpa</name>
    <dbReference type="NCBI Taxonomy" id="151035"/>
    <lineage>
        <taxon>Eukaryota</taxon>
        <taxon>Sar</taxon>
        <taxon>Alveolata</taxon>
        <taxon>Ciliophora</taxon>
        <taxon>Intramacronucleata</taxon>
        <taxon>Spirotrichea</taxon>
        <taxon>Hypotrichia</taxon>
        <taxon>Euplotida</taxon>
        <taxon>Euplotidae</taxon>
        <taxon>Euplotes</taxon>
    </lineage>
</organism>
<sequence length="838" mass="94771">MKAGHDFLKSELGYRPTIGWHIDPFGHHSASAALFAEMGFNAWFFARMDHSDKDKRLANKELEWLWRPFNESLGARAEIFTHMMYNHYSAPPGFSFDERSNDSPIIDDKRLETYNIEERAAQLHDYLMHLSEHYRSNHLLVPFGDDFNYMNAQMYFYNLDKLIEYMNKHYSDVNLFYSTPYEYVDAVHRADIQWPTKYDDLFPYSDGWDDYWTGYFTSRATLKGYVREASRDLNSQSVFLALDALAHGKQTFAAFEGLFNQMGVLQHHDAVAGTEKQHVAFDYAKTLTEALVDERQQFLDSYKRVAKSPLGGLALCKAHNSTYADCPTAALDDPAVSEIYLEVVNESNDRDTIAKIPIPHASIALFDDDGSEVDADIICARGGDRDCYMYFPVQARLWTRLGYTLRKTVASRAVVPTQNSGVLDAGSLTLAVTSIDGDVRLEIAKHGAAPEAVLMNYLYYKSYQEDEGQRSGAYIFRPSEPDQKPERFNSFTSYDAFQGKHVAQLRLYGDQVVASITGNALTDFVDIETQLLGIPLSKQGQEVVLHLSFAKIANGGVFYTDSMGLEMQKRVLNYRPTWALNVTQPVAGNYYPVAHGVTIRDAAMTLEVLNDRNQGASSLQDGAIEFMVQRRTYRDDSRGVGEALNETDPHSLGGRGLGVTTRHLLRFYNNTESHSVRQDARWMQRELDVPLIYVFGTSKSRFALHGRLFGGATDGFGLPDCVKAVFLPEKDGSLFARFENILDLLTNSQAATIDVRAVAEFIAEATNRKLETVFEVSNSGLFNMIEMSRVKLKWKGLDYTTPNPDYSSDPSKVELTPQRIRSFVFKFSQNANEYLTSC</sequence>
<dbReference type="GO" id="GO:0004559">
    <property type="term" value="F:alpha-mannosidase activity"/>
    <property type="evidence" value="ECO:0007669"/>
    <property type="project" value="InterPro"/>
</dbReference>
<comment type="cofactor">
    <cofactor evidence="1">
        <name>Zn(2+)</name>
        <dbReference type="ChEBI" id="CHEBI:29105"/>
    </cofactor>
</comment>
<evidence type="ECO:0000256" key="5">
    <source>
        <dbReference type="ARBA" id="ARBA00022833"/>
    </source>
</evidence>
<evidence type="ECO:0000256" key="6">
    <source>
        <dbReference type="ARBA" id="ARBA00023157"/>
    </source>
</evidence>
<dbReference type="Pfam" id="PF09261">
    <property type="entry name" value="Alpha-mann_mid"/>
    <property type="match status" value="1"/>
</dbReference>
<evidence type="ECO:0000256" key="7">
    <source>
        <dbReference type="ARBA" id="ARBA00023295"/>
    </source>
</evidence>
<dbReference type="AlphaFoldDB" id="A0A7S3JCC5"/>
<dbReference type="Gene3D" id="1.20.1270.50">
    <property type="entry name" value="Glycoside hydrolase family 38, central domain"/>
    <property type="match status" value="2"/>
</dbReference>
<reference evidence="9" key="1">
    <citation type="submission" date="2021-01" db="EMBL/GenBank/DDBJ databases">
        <authorList>
            <person name="Corre E."/>
            <person name="Pelletier E."/>
            <person name="Niang G."/>
            <person name="Scheremetjew M."/>
            <person name="Finn R."/>
            <person name="Kale V."/>
            <person name="Holt S."/>
            <person name="Cochrane G."/>
            <person name="Meng A."/>
            <person name="Brown T."/>
            <person name="Cohen L."/>
        </authorList>
    </citation>
    <scope>NUCLEOTIDE SEQUENCE</scope>
    <source>
        <strain evidence="9">FSP1.4</strain>
    </source>
</reference>
<gene>
    <name evidence="9" type="ORF">EHAR0213_LOCUS10408</name>
</gene>
<dbReference type="Pfam" id="PF07748">
    <property type="entry name" value="Glyco_hydro_38C"/>
    <property type="match status" value="1"/>
</dbReference>
<keyword evidence="7" id="KW-0326">Glycosidase</keyword>
<dbReference type="InterPro" id="IPR000602">
    <property type="entry name" value="Glyco_hydro_38_N"/>
</dbReference>
<dbReference type="PANTHER" id="PTHR11607">
    <property type="entry name" value="ALPHA-MANNOSIDASE"/>
    <property type="match status" value="1"/>
</dbReference>
<dbReference type="SUPFAM" id="SSF88688">
    <property type="entry name" value="Families 57/38 glycoside transferase middle domain"/>
    <property type="match status" value="1"/>
</dbReference>
<comment type="similarity">
    <text evidence="2">Belongs to the glycosyl hydrolase 38 family.</text>
</comment>
<dbReference type="InterPro" id="IPR027291">
    <property type="entry name" value="Glyco_hydro_38_N_sf"/>
</dbReference>
<dbReference type="InterPro" id="IPR037094">
    <property type="entry name" value="Glyco_hydro_38_cen_sf"/>
</dbReference>
<dbReference type="InterPro" id="IPR011682">
    <property type="entry name" value="Glyco_hydro_38_C"/>
</dbReference>
<dbReference type="GO" id="GO:0006013">
    <property type="term" value="P:mannose metabolic process"/>
    <property type="evidence" value="ECO:0007669"/>
    <property type="project" value="InterPro"/>
</dbReference>
<dbReference type="SUPFAM" id="SSF74650">
    <property type="entry name" value="Galactose mutarotase-like"/>
    <property type="match status" value="1"/>
</dbReference>
<dbReference type="SUPFAM" id="SSF88713">
    <property type="entry name" value="Glycoside hydrolase/deacetylase"/>
    <property type="match status" value="1"/>
</dbReference>
<dbReference type="InterPro" id="IPR011013">
    <property type="entry name" value="Gal_mutarotase_sf_dom"/>
</dbReference>
<keyword evidence="5" id="KW-0862">Zinc</keyword>
<evidence type="ECO:0000313" key="9">
    <source>
        <dbReference type="EMBL" id="CAE0351494.1"/>
    </source>
</evidence>
<dbReference type="InterPro" id="IPR050843">
    <property type="entry name" value="Glycosyl_Hydrlase_38"/>
</dbReference>
<evidence type="ECO:0000256" key="3">
    <source>
        <dbReference type="ARBA" id="ARBA00022723"/>
    </source>
</evidence>
<dbReference type="InterPro" id="IPR028995">
    <property type="entry name" value="Glyco_hydro_57/38_cen_sf"/>
</dbReference>
<name>A0A7S3JCC5_9SPIT</name>
<proteinExistence type="inferred from homology"/>
<dbReference type="InterPro" id="IPR011330">
    <property type="entry name" value="Glyco_hydro/deAcase_b/a-brl"/>
</dbReference>
<protein>
    <recommendedName>
        <fullName evidence="8">Glycoside hydrolase family 38 central domain-containing protein</fullName>
    </recommendedName>
</protein>
<evidence type="ECO:0000256" key="4">
    <source>
        <dbReference type="ARBA" id="ARBA00022801"/>
    </source>
</evidence>
<dbReference type="SMART" id="SM00872">
    <property type="entry name" value="Alpha-mann_mid"/>
    <property type="match status" value="1"/>
</dbReference>
<dbReference type="FunFam" id="1.20.1270.50:FF:000002">
    <property type="entry name" value="Alpha-mannosidase"/>
    <property type="match status" value="1"/>
</dbReference>
<dbReference type="Gene3D" id="3.20.110.10">
    <property type="entry name" value="Glycoside hydrolase 38, N terminal domain"/>
    <property type="match status" value="1"/>
</dbReference>
<dbReference type="GO" id="GO:0030246">
    <property type="term" value="F:carbohydrate binding"/>
    <property type="evidence" value="ECO:0007669"/>
    <property type="project" value="InterPro"/>
</dbReference>
<keyword evidence="4" id="KW-0378">Hydrolase</keyword>
<dbReference type="PANTHER" id="PTHR11607:SF3">
    <property type="entry name" value="LYSOSOMAL ALPHA-MANNOSIDASE"/>
    <property type="match status" value="1"/>
</dbReference>
<dbReference type="EMBL" id="HBII01025167">
    <property type="protein sequence ID" value="CAE0351494.1"/>
    <property type="molecule type" value="Transcribed_RNA"/>
</dbReference>
<dbReference type="InterPro" id="IPR015341">
    <property type="entry name" value="Glyco_hydro_38_cen"/>
</dbReference>
<keyword evidence="3" id="KW-0479">Metal-binding</keyword>
<dbReference type="GO" id="GO:0046872">
    <property type="term" value="F:metal ion binding"/>
    <property type="evidence" value="ECO:0007669"/>
    <property type="project" value="UniProtKB-KW"/>
</dbReference>